<gene>
    <name evidence="4" type="ORF">ACFSBK_10490</name>
</gene>
<dbReference type="Pfam" id="PF00440">
    <property type="entry name" value="TetR_N"/>
    <property type="match status" value="1"/>
</dbReference>
<dbReference type="Proteomes" id="UP001597285">
    <property type="component" value="Unassembled WGS sequence"/>
</dbReference>
<dbReference type="PANTHER" id="PTHR43479">
    <property type="entry name" value="ACREF/ENVCD OPERON REPRESSOR-RELATED"/>
    <property type="match status" value="1"/>
</dbReference>
<protein>
    <submittedName>
        <fullName evidence="4">TetR/AcrR family transcriptional regulator</fullName>
    </submittedName>
</protein>
<comment type="caution">
    <text evidence="4">The sequence shown here is derived from an EMBL/GenBank/DDBJ whole genome shotgun (WGS) entry which is preliminary data.</text>
</comment>
<dbReference type="RefSeq" id="WP_058919002.1">
    <property type="nucleotide sequence ID" value="NZ_JBHSQC010000001.1"/>
</dbReference>
<dbReference type="EMBL" id="JBHUFF010000019">
    <property type="protein sequence ID" value="MFD1800273.1"/>
    <property type="molecule type" value="Genomic_DNA"/>
</dbReference>
<reference evidence="5" key="1">
    <citation type="journal article" date="2019" name="Int. J. Syst. Evol. Microbiol.">
        <title>The Global Catalogue of Microorganisms (GCM) 10K type strain sequencing project: providing services to taxonomists for standard genome sequencing and annotation.</title>
        <authorList>
            <consortium name="The Broad Institute Genomics Platform"/>
            <consortium name="The Broad Institute Genome Sequencing Center for Infectious Disease"/>
            <person name="Wu L."/>
            <person name="Ma J."/>
        </authorList>
    </citation>
    <scope>NUCLEOTIDE SEQUENCE [LARGE SCALE GENOMIC DNA]</scope>
    <source>
        <strain evidence="5">KCTC 42143</strain>
    </source>
</reference>
<dbReference type="SUPFAM" id="SSF46689">
    <property type="entry name" value="Homeodomain-like"/>
    <property type="match status" value="1"/>
</dbReference>
<name>A0ABW4NQ58_9LACT</name>
<evidence type="ECO:0000256" key="1">
    <source>
        <dbReference type="ARBA" id="ARBA00023125"/>
    </source>
</evidence>
<sequence length="207" mass="24637">MPTKTYFNLSEGKKSRLLAAAAAEFSRVPLNEASINNIIKKADISRGSFYQYFEDKEDLYYYYLSLLKQDTQEMLFDSFKEAEGNLFDGYRIFFPKTLALIMDEEHVEFFKHLFLHMDYRTTKEVTPESVRHCGQKKNFHKEKLKEYINIEGMKLEKEEDFPMLIKLVMSMLFNTIGEGFYKQYSQEETILIFNKKLKWIEQGVKKD</sequence>
<accession>A0ABW4NQ58</accession>
<dbReference type="PROSITE" id="PS50977">
    <property type="entry name" value="HTH_TETR_2"/>
    <property type="match status" value="1"/>
</dbReference>
<dbReference type="InterPro" id="IPR001647">
    <property type="entry name" value="HTH_TetR"/>
</dbReference>
<evidence type="ECO:0000313" key="4">
    <source>
        <dbReference type="EMBL" id="MFD1800273.1"/>
    </source>
</evidence>
<dbReference type="InterPro" id="IPR009057">
    <property type="entry name" value="Homeodomain-like_sf"/>
</dbReference>
<dbReference type="PANTHER" id="PTHR43479:SF11">
    <property type="entry name" value="ACREF_ENVCD OPERON REPRESSOR-RELATED"/>
    <property type="match status" value="1"/>
</dbReference>
<feature type="domain" description="HTH tetR-type" evidence="3">
    <location>
        <begin position="11"/>
        <end position="71"/>
    </location>
</feature>
<organism evidence="4 5">
    <name type="scientific">Carnobacterium antarcticum</name>
    <dbReference type="NCBI Taxonomy" id="2126436"/>
    <lineage>
        <taxon>Bacteria</taxon>
        <taxon>Bacillati</taxon>
        <taxon>Bacillota</taxon>
        <taxon>Bacilli</taxon>
        <taxon>Lactobacillales</taxon>
        <taxon>Carnobacteriaceae</taxon>
        <taxon>Carnobacterium</taxon>
    </lineage>
</organism>
<dbReference type="Pfam" id="PF17924">
    <property type="entry name" value="TetR_C_19"/>
    <property type="match status" value="1"/>
</dbReference>
<dbReference type="Gene3D" id="1.10.357.10">
    <property type="entry name" value="Tetracycline Repressor, domain 2"/>
    <property type="match status" value="1"/>
</dbReference>
<dbReference type="InterPro" id="IPR050624">
    <property type="entry name" value="HTH-type_Tx_Regulator"/>
</dbReference>
<evidence type="ECO:0000259" key="3">
    <source>
        <dbReference type="PROSITE" id="PS50977"/>
    </source>
</evidence>
<feature type="DNA-binding region" description="H-T-H motif" evidence="2">
    <location>
        <begin position="34"/>
        <end position="53"/>
    </location>
</feature>
<keyword evidence="1 2" id="KW-0238">DNA-binding</keyword>
<evidence type="ECO:0000256" key="2">
    <source>
        <dbReference type="PROSITE-ProRule" id="PRU00335"/>
    </source>
</evidence>
<proteinExistence type="predicted"/>
<evidence type="ECO:0000313" key="5">
    <source>
        <dbReference type="Proteomes" id="UP001597285"/>
    </source>
</evidence>
<keyword evidence="5" id="KW-1185">Reference proteome</keyword>